<keyword evidence="6 7" id="KW-0472">Membrane</keyword>
<dbReference type="RefSeq" id="WP_133821380.1">
    <property type="nucleotide sequence ID" value="NZ_SNZH01000020.1"/>
</dbReference>
<dbReference type="GO" id="GO:0055085">
    <property type="term" value="P:transmembrane transport"/>
    <property type="evidence" value="ECO:0007669"/>
    <property type="project" value="InterPro"/>
</dbReference>
<feature type="transmembrane region" description="Helical" evidence="7">
    <location>
        <begin position="131"/>
        <end position="151"/>
    </location>
</feature>
<comment type="subcellular location">
    <subcellularLocation>
        <location evidence="1 7">Cell membrane</location>
        <topology evidence="1 7">Multi-pass membrane protein</topology>
    </subcellularLocation>
</comment>
<feature type="transmembrane region" description="Helical" evidence="7">
    <location>
        <begin position="72"/>
        <end position="92"/>
    </location>
</feature>
<evidence type="ECO:0000256" key="3">
    <source>
        <dbReference type="ARBA" id="ARBA00022475"/>
    </source>
</evidence>
<evidence type="ECO:0000259" key="8">
    <source>
        <dbReference type="PROSITE" id="PS50928"/>
    </source>
</evidence>
<dbReference type="InterPro" id="IPR000515">
    <property type="entry name" value="MetI-like"/>
</dbReference>
<sequence>MTLRLLRAWIAWLWSGWSAAAGLALLVAGWQLAAERLGPLLLPAPLDAFARLYSLLEAGVLWPEFLVTARRALAGFALALGIGCAAGVLAGISRAGALLARPLVTVLLGMPPIAWLVLALLWLGSGDGTPVFTVCAAALPVVFGATLQGMLTRDTALSAMARAFGLSWRPRVIEVELPHLLAWLFPAATTALGTSWKVAVMAELLTSSDGIGAALADARTQLDMTTALAWVLCVLLALLLVEYGLLEPVKRELERWREVAR</sequence>
<accession>A0A4R6YMD5</accession>
<keyword evidence="3" id="KW-1003">Cell membrane</keyword>
<dbReference type="CDD" id="cd06261">
    <property type="entry name" value="TM_PBP2"/>
    <property type="match status" value="1"/>
</dbReference>
<keyword evidence="4 7" id="KW-0812">Transmembrane</keyword>
<dbReference type="OrthoDB" id="8138334at2"/>
<proteinExistence type="inferred from homology"/>
<name>A0A4R6YMD5_9GAMM</name>
<evidence type="ECO:0000256" key="5">
    <source>
        <dbReference type="ARBA" id="ARBA00022989"/>
    </source>
</evidence>
<keyword evidence="10" id="KW-1185">Reference proteome</keyword>
<evidence type="ECO:0000313" key="10">
    <source>
        <dbReference type="Proteomes" id="UP000295293"/>
    </source>
</evidence>
<gene>
    <name evidence="9" type="ORF">DFR29_12068</name>
</gene>
<dbReference type="Gene3D" id="1.10.3720.10">
    <property type="entry name" value="MetI-like"/>
    <property type="match status" value="1"/>
</dbReference>
<reference evidence="9 10" key="1">
    <citation type="submission" date="2019-03" db="EMBL/GenBank/DDBJ databases">
        <title>Genomic Encyclopedia of Type Strains, Phase IV (KMG-IV): sequencing the most valuable type-strain genomes for metagenomic binning, comparative biology and taxonomic classification.</title>
        <authorList>
            <person name="Goeker M."/>
        </authorList>
    </citation>
    <scope>NUCLEOTIDE SEQUENCE [LARGE SCALE GENOMIC DNA]</scope>
    <source>
        <strain evidence="9 10">DSM 21667</strain>
    </source>
</reference>
<dbReference type="Pfam" id="PF00528">
    <property type="entry name" value="BPD_transp_1"/>
    <property type="match status" value="1"/>
</dbReference>
<feature type="transmembrane region" description="Helical" evidence="7">
    <location>
        <begin position="12"/>
        <end position="33"/>
    </location>
</feature>
<dbReference type="InterPro" id="IPR035906">
    <property type="entry name" value="MetI-like_sf"/>
</dbReference>
<evidence type="ECO:0000256" key="2">
    <source>
        <dbReference type="ARBA" id="ARBA00022448"/>
    </source>
</evidence>
<dbReference type="PROSITE" id="PS50928">
    <property type="entry name" value="ABC_TM1"/>
    <property type="match status" value="1"/>
</dbReference>
<evidence type="ECO:0000313" key="9">
    <source>
        <dbReference type="EMBL" id="TDR38567.1"/>
    </source>
</evidence>
<feature type="domain" description="ABC transmembrane type-1" evidence="8">
    <location>
        <begin position="65"/>
        <end position="247"/>
    </location>
</feature>
<organism evidence="9 10">
    <name type="scientific">Tahibacter aquaticus</name>
    <dbReference type="NCBI Taxonomy" id="520092"/>
    <lineage>
        <taxon>Bacteria</taxon>
        <taxon>Pseudomonadati</taxon>
        <taxon>Pseudomonadota</taxon>
        <taxon>Gammaproteobacteria</taxon>
        <taxon>Lysobacterales</taxon>
        <taxon>Rhodanobacteraceae</taxon>
        <taxon>Tahibacter</taxon>
    </lineage>
</organism>
<dbReference type="GO" id="GO:0005886">
    <property type="term" value="C:plasma membrane"/>
    <property type="evidence" value="ECO:0007669"/>
    <property type="project" value="UniProtKB-SubCell"/>
</dbReference>
<dbReference type="PANTHER" id="PTHR30151">
    <property type="entry name" value="ALKANE SULFONATE ABC TRANSPORTER-RELATED, MEMBRANE SUBUNIT"/>
    <property type="match status" value="1"/>
</dbReference>
<dbReference type="PANTHER" id="PTHR30151:SF0">
    <property type="entry name" value="ABC TRANSPORTER PERMEASE PROTEIN MJ0413-RELATED"/>
    <property type="match status" value="1"/>
</dbReference>
<comment type="similarity">
    <text evidence="7">Belongs to the binding-protein-dependent transport system permease family.</text>
</comment>
<evidence type="ECO:0000256" key="4">
    <source>
        <dbReference type="ARBA" id="ARBA00022692"/>
    </source>
</evidence>
<dbReference type="SUPFAM" id="SSF161098">
    <property type="entry name" value="MetI-like"/>
    <property type="match status" value="1"/>
</dbReference>
<evidence type="ECO:0000256" key="1">
    <source>
        <dbReference type="ARBA" id="ARBA00004651"/>
    </source>
</evidence>
<dbReference type="AlphaFoldDB" id="A0A4R6YMD5"/>
<feature type="transmembrane region" description="Helical" evidence="7">
    <location>
        <begin position="227"/>
        <end position="246"/>
    </location>
</feature>
<feature type="transmembrane region" description="Helical" evidence="7">
    <location>
        <begin position="172"/>
        <end position="196"/>
    </location>
</feature>
<evidence type="ECO:0000256" key="7">
    <source>
        <dbReference type="RuleBase" id="RU363032"/>
    </source>
</evidence>
<comment type="caution">
    <text evidence="9">The sequence shown here is derived from an EMBL/GenBank/DDBJ whole genome shotgun (WGS) entry which is preliminary data.</text>
</comment>
<dbReference type="EMBL" id="SNZH01000020">
    <property type="protein sequence ID" value="TDR38567.1"/>
    <property type="molecule type" value="Genomic_DNA"/>
</dbReference>
<dbReference type="Proteomes" id="UP000295293">
    <property type="component" value="Unassembled WGS sequence"/>
</dbReference>
<keyword evidence="2 7" id="KW-0813">Transport</keyword>
<protein>
    <submittedName>
        <fullName evidence="9">NitT/TauT family transport system permease protein</fullName>
    </submittedName>
</protein>
<evidence type="ECO:0000256" key="6">
    <source>
        <dbReference type="ARBA" id="ARBA00023136"/>
    </source>
</evidence>
<feature type="transmembrane region" description="Helical" evidence="7">
    <location>
        <begin position="104"/>
        <end position="125"/>
    </location>
</feature>
<keyword evidence="5 7" id="KW-1133">Transmembrane helix</keyword>